<keyword evidence="6" id="KW-0375">Hydrogen ion transport</keyword>
<feature type="transmembrane region" description="Helical" evidence="11">
    <location>
        <begin position="91"/>
        <end position="110"/>
    </location>
</feature>
<organism evidence="13 14">
    <name type="scientific">Priapulus caudatus</name>
    <name type="common">Priapulid worm</name>
    <dbReference type="NCBI Taxonomy" id="37621"/>
    <lineage>
        <taxon>Eukaryota</taxon>
        <taxon>Metazoa</taxon>
        <taxon>Ecdysozoa</taxon>
        <taxon>Scalidophora</taxon>
        <taxon>Priapulida</taxon>
        <taxon>Priapulimorpha</taxon>
        <taxon>Priapulimorphida</taxon>
        <taxon>Priapulidae</taxon>
        <taxon>Priapulus</taxon>
    </lineage>
</organism>
<feature type="chain" id="PRO_5046608130" evidence="12">
    <location>
        <begin position="19"/>
        <end position="347"/>
    </location>
</feature>
<keyword evidence="8" id="KW-0406">Ion transport</keyword>
<evidence type="ECO:0000256" key="6">
    <source>
        <dbReference type="ARBA" id="ARBA00022781"/>
    </source>
</evidence>
<keyword evidence="12" id="KW-0732">Signal</keyword>
<sequence length="347" mass="38758">MYAVILVVMALCMSLSEALTKDINIYYFEGFYLYLYVGTIAFLIYIYGFLLRGGEKGIQFLAPDDLQDNSPEETVYIRHRTTQTAHHTGSLYLRMGAIGFGIGGIIYSALKLSVFVEMTRSSECFLLLNALVPVMHIFFTFGQLYFIFHNSKNPIDSAIMDTYYLYPVDCFRKMVMINVSQQLSPFLFPCIIEYSLIVSGIIFIMWKNIGHGSPVKVGEAVKAPTSGIRIDTDNATKGLFLGLVVFVLTVINIIIFIIMVNEQDYRHSAVIASHSFEIVAYLVDLVCIIMGLFQDSDNKLHSAAHSTMFNSIIIIVANISKAIPGSSLQDLLILRASRGGYSDPDGF</sequence>
<dbReference type="RefSeq" id="XP_014680283.1">
    <property type="nucleotide sequence ID" value="XM_014824797.1"/>
</dbReference>
<comment type="subcellular location">
    <subcellularLocation>
        <location evidence="1">Cell membrane</location>
        <topology evidence="1">Multi-pass membrane protein</topology>
    </subcellularLocation>
</comment>
<feature type="transmembrane region" description="Helical" evidence="11">
    <location>
        <begin position="239"/>
        <end position="259"/>
    </location>
</feature>
<dbReference type="PANTHER" id="PTHR21522:SF32">
    <property type="entry name" value="OTOPETRIN-2"/>
    <property type="match status" value="1"/>
</dbReference>
<dbReference type="InterPro" id="IPR004878">
    <property type="entry name" value="Otopetrin"/>
</dbReference>
<proteinExistence type="inferred from homology"/>
<dbReference type="PANTHER" id="PTHR21522">
    <property type="entry name" value="PROTON CHANNEL OTOP"/>
    <property type="match status" value="1"/>
</dbReference>
<keyword evidence="7 11" id="KW-1133">Transmembrane helix</keyword>
<feature type="signal peptide" evidence="12">
    <location>
        <begin position="1"/>
        <end position="18"/>
    </location>
</feature>
<evidence type="ECO:0000256" key="2">
    <source>
        <dbReference type="ARBA" id="ARBA00006513"/>
    </source>
</evidence>
<evidence type="ECO:0000256" key="12">
    <source>
        <dbReference type="SAM" id="SignalP"/>
    </source>
</evidence>
<evidence type="ECO:0000313" key="13">
    <source>
        <dbReference type="Proteomes" id="UP000695022"/>
    </source>
</evidence>
<evidence type="ECO:0000256" key="5">
    <source>
        <dbReference type="ARBA" id="ARBA00022692"/>
    </source>
</evidence>
<evidence type="ECO:0000256" key="4">
    <source>
        <dbReference type="ARBA" id="ARBA00022475"/>
    </source>
</evidence>
<protein>
    <submittedName>
        <fullName evidence="14">Otopetrin-2-like</fullName>
    </submittedName>
</protein>
<keyword evidence="13" id="KW-1185">Reference proteome</keyword>
<feature type="transmembrane region" description="Helical" evidence="11">
    <location>
        <begin position="271"/>
        <end position="294"/>
    </location>
</feature>
<evidence type="ECO:0000256" key="11">
    <source>
        <dbReference type="SAM" id="Phobius"/>
    </source>
</evidence>
<dbReference type="GeneID" id="106820268"/>
<evidence type="ECO:0000256" key="1">
    <source>
        <dbReference type="ARBA" id="ARBA00004651"/>
    </source>
</evidence>
<keyword evidence="9 11" id="KW-0472">Membrane</keyword>
<keyword evidence="5 11" id="KW-0812">Transmembrane</keyword>
<evidence type="ECO:0000256" key="10">
    <source>
        <dbReference type="ARBA" id="ARBA00023303"/>
    </source>
</evidence>
<keyword evidence="10" id="KW-0407">Ion channel</keyword>
<feature type="transmembrane region" description="Helical" evidence="11">
    <location>
        <begin position="186"/>
        <end position="206"/>
    </location>
</feature>
<keyword evidence="4" id="KW-1003">Cell membrane</keyword>
<feature type="transmembrane region" description="Helical" evidence="11">
    <location>
        <begin position="30"/>
        <end position="50"/>
    </location>
</feature>
<reference evidence="14" key="1">
    <citation type="submission" date="2025-08" db="UniProtKB">
        <authorList>
            <consortium name="RefSeq"/>
        </authorList>
    </citation>
    <scope>IDENTIFICATION</scope>
</reference>
<evidence type="ECO:0000313" key="14">
    <source>
        <dbReference type="RefSeq" id="XP_014680283.1"/>
    </source>
</evidence>
<comment type="similarity">
    <text evidence="2">Belongs to the otopetrin family.</text>
</comment>
<dbReference type="Pfam" id="PF03189">
    <property type="entry name" value="Otopetrin"/>
    <property type="match status" value="2"/>
</dbReference>
<evidence type="ECO:0000256" key="3">
    <source>
        <dbReference type="ARBA" id="ARBA00022448"/>
    </source>
</evidence>
<accession>A0ABM1F762</accession>
<name>A0ABM1F762_PRICU</name>
<evidence type="ECO:0000256" key="7">
    <source>
        <dbReference type="ARBA" id="ARBA00022989"/>
    </source>
</evidence>
<dbReference type="Proteomes" id="UP000695022">
    <property type="component" value="Unplaced"/>
</dbReference>
<feature type="transmembrane region" description="Helical" evidence="11">
    <location>
        <begin position="130"/>
        <end position="148"/>
    </location>
</feature>
<evidence type="ECO:0000256" key="8">
    <source>
        <dbReference type="ARBA" id="ARBA00023065"/>
    </source>
</evidence>
<keyword evidence="3" id="KW-0813">Transport</keyword>
<gene>
    <name evidence="14" type="primary">LOC106820268</name>
</gene>
<evidence type="ECO:0000256" key="9">
    <source>
        <dbReference type="ARBA" id="ARBA00023136"/>
    </source>
</evidence>